<evidence type="ECO:0000256" key="9">
    <source>
        <dbReference type="PROSITE-ProRule" id="PRU00042"/>
    </source>
</evidence>
<evidence type="ECO:0000256" key="3">
    <source>
        <dbReference type="ARBA" id="ARBA00022737"/>
    </source>
</evidence>
<dbReference type="Pfam" id="PF13912">
    <property type="entry name" value="zf-C2H2_6"/>
    <property type="match status" value="2"/>
</dbReference>
<proteinExistence type="predicted"/>
<evidence type="ECO:0000313" key="12">
    <source>
        <dbReference type="EMBL" id="KAK1677112.1"/>
    </source>
</evidence>
<evidence type="ECO:0000256" key="4">
    <source>
        <dbReference type="ARBA" id="ARBA00022771"/>
    </source>
</evidence>
<dbReference type="PANTHER" id="PTHR26374:SF454">
    <property type="entry name" value="OS04G0162500 PROTEIN"/>
    <property type="match status" value="1"/>
</dbReference>
<dbReference type="PROSITE" id="PS50157">
    <property type="entry name" value="ZINC_FINGER_C2H2_2"/>
    <property type="match status" value="2"/>
</dbReference>
<dbReference type="SMART" id="SM00355">
    <property type="entry name" value="ZnF_C2H2"/>
    <property type="match status" value="2"/>
</dbReference>
<comment type="caution">
    <text evidence="12">The sequence shown here is derived from an EMBL/GenBank/DDBJ whole genome shotgun (WGS) entry which is preliminary data.</text>
</comment>
<dbReference type="Gene3D" id="3.30.160.60">
    <property type="entry name" value="Classic Zinc Finger"/>
    <property type="match status" value="1"/>
</dbReference>
<evidence type="ECO:0000256" key="6">
    <source>
        <dbReference type="ARBA" id="ARBA00023015"/>
    </source>
</evidence>
<name>A0AAD8T7U5_LOLMU</name>
<dbReference type="PROSITE" id="PS00028">
    <property type="entry name" value="ZINC_FINGER_C2H2_1"/>
    <property type="match status" value="2"/>
</dbReference>
<gene>
    <name evidence="12" type="ORF">QYE76_037960</name>
</gene>
<dbReference type="SUPFAM" id="SSF57667">
    <property type="entry name" value="beta-beta-alpha zinc fingers"/>
    <property type="match status" value="1"/>
</dbReference>
<protein>
    <recommendedName>
        <fullName evidence="11">C2H2-type domain-containing protein</fullName>
    </recommendedName>
</protein>
<keyword evidence="7" id="KW-0804">Transcription</keyword>
<keyword evidence="3" id="KW-0677">Repeat</keyword>
<dbReference type="GO" id="GO:0008270">
    <property type="term" value="F:zinc ion binding"/>
    <property type="evidence" value="ECO:0007669"/>
    <property type="project" value="UniProtKB-KW"/>
</dbReference>
<dbReference type="PANTHER" id="PTHR26374">
    <property type="entry name" value="ZINC FINGER PROTEIN ZAT5"/>
    <property type="match status" value="1"/>
</dbReference>
<feature type="domain" description="C2H2-type" evidence="11">
    <location>
        <begin position="247"/>
        <end position="274"/>
    </location>
</feature>
<dbReference type="InterPro" id="IPR013087">
    <property type="entry name" value="Znf_C2H2_type"/>
</dbReference>
<evidence type="ECO:0000259" key="11">
    <source>
        <dbReference type="PROSITE" id="PS50157"/>
    </source>
</evidence>
<evidence type="ECO:0000256" key="7">
    <source>
        <dbReference type="ARBA" id="ARBA00023163"/>
    </source>
</evidence>
<dbReference type="Proteomes" id="UP001231189">
    <property type="component" value="Unassembled WGS sequence"/>
</dbReference>
<dbReference type="AlphaFoldDB" id="A0AAD8T7U5"/>
<keyword evidence="6" id="KW-0805">Transcription regulation</keyword>
<evidence type="ECO:0000313" key="13">
    <source>
        <dbReference type="Proteomes" id="UP001231189"/>
    </source>
</evidence>
<evidence type="ECO:0000256" key="10">
    <source>
        <dbReference type="SAM" id="MobiDB-lite"/>
    </source>
</evidence>
<keyword evidence="8" id="KW-0539">Nucleus</keyword>
<evidence type="ECO:0000256" key="1">
    <source>
        <dbReference type="ARBA" id="ARBA00004123"/>
    </source>
</evidence>
<dbReference type="EMBL" id="JAUUTY010000002">
    <property type="protein sequence ID" value="KAK1677112.1"/>
    <property type="molecule type" value="Genomic_DNA"/>
</dbReference>
<keyword evidence="4 9" id="KW-0863">Zinc-finger</keyword>
<evidence type="ECO:0000256" key="5">
    <source>
        <dbReference type="ARBA" id="ARBA00022833"/>
    </source>
</evidence>
<comment type="subcellular location">
    <subcellularLocation>
        <location evidence="1">Nucleus</location>
    </subcellularLocation>
</comment>
<organism evidence="12 13">
    <name type="scientific">Lolium multiflorum</name>
    <name type="common">Italian ryegrass</name>
    <name type="synonym">Lolium perenne subsp. multiflorum</name>
    <dbReference type="NCBI Taxonomy" id="4521"/>
    <lineage>
        <taxon>Eukaryota</taxon>
        <taxon>Viridiplantae</taxon>
        <taxon>Streptophyta</taxon>
        <taxon>Embryophyta</taxon>
        <taxon>Tracheophyta</taxon>
        <taxon>Spermatophyta</taxon>
        <taxon>Magnoliopsida</taxon>
        <taxon>Liliopsida</taxon>
        <taxon>Poales</taxon>
        <taxon>Poaceae</taxon>
        <taxon>BOP clade</taxon>
        <taxon>Pooideae</taxon>
        <taxon>Poodae</taxon>
        <taxon>Poeae</taxon>
        <taxon>Poeae Chloroplast Group 2 (Poeae type)</taxon>
        <taxon>Loliodinae</taxon>
        <taxon>Loliinae</taxon>
        <taxon>Lolium</taxon>
    </lineage>
</organism>
<dbReference type="GO" id="GO:0005634">
    <property type="term" value="C:nucleus"/>
    <property type="evidence" value="ECO:0007669"/>
    <property type="project" value="UniProtKB-SubCell"/>
</dbReference>
<feature type="region of interest" description="Disordered" evidence="10">
    <location>
        <begin position="157"/>
        <end position="208"/>
    </location>
</feature>
<evidence type="ECO:0000256" key="8">
    <source>
        <dbReference type="ARBA" id="ARBA00023242"/>
    </source>
</evidence>
<keyword evidence="5" id="KW-0862">Zinc</keyword>
<dbReference type="InterPro" id="IPR036236">
    <property type="entry name" value="Znf_C2H2_sf"/>
</dbReference>
<keyword evidence="13" id="KW-1185">Reference proteome</keyword>
<accession>A0AAD8T7U5</accession>
<keyword evidence="2" id="KW-0479">Metal-binding</keyword>
<feature type="domain" description="C2H2-type" evidence="11">
    <location>
        <begin position="141"/>
        <end position="168"/>
    </location>
</feature>
<evidence type="ECO:0000256" key="2">
    <source>
        <dbReference type="ARBA" id="ARBA00022723"/>
    </source>
</evidence>
<reference evidence="12" key="1">
    <citation type="submission" date="2023-07" db="EMBL/GenBank/DDBJ databases">
        <title>A chromosome-level genome assembly of Lolium multiflorum.</title>
        <authorList>
            <person name="Chen Y."/>
            <person name="Copetti D."/>
            <person name="Kolliker R."/>
            <person name="Studer B."/>
        </authorList>
    </citation>
    <scope>NUCLEOTIDE SEQUENCE</scope>
    <source>
        <strain evidence="12">02402/16</strain>
        <tissue evidence="12">Leaf</tissue>
    </source>
</reference>
<sequence length="334" mass="34563">MGVEAGAGDHYDPAAVVVCKGKRSKRQRVHATPPPPPADVVIAAIVEAESSSSSVAEDDGWLSSGVDQEALSGCVTEEEEDMALCLMLLARGGRAGSSSSSTLLAVAPDAADSTATAAKEGKFRSRRPADGAGAEAGEFVYECKTCGRCFPSFQALGGHRTSHKKPRPLVPSTPQLTATVTATTTNEKKRPRPPAAEVKTPLPATNATADPMVLGIPATPPKHEPAVITATGVTSGASRQQHGSRVHECSMCGAEFASGQALGGHMRRHRPLLPASSFSGAAKEDDQVGATAASRKEKSFLELDLNMPAPCDDASVDTTSTVSFTSATVVDCHY</sequence>